<dbReference type="AlphaFoldDB" id="A0A3M6T933"/>
<gene>
    <name evidence="1" type="ORF">pdam_00007024</name>
</gene>
<sequence>MEKKSCPMTRKTMDVRVMPIAVAHINVSGNVVLLSVDQSLRNNPNIKPAEVQSVFVLSAFQEQKDWADVKREAAPAIDKKWISNVKKKVKSHIEPHGHNFEAVVSFKEYYDKQDQFYIYKINDRRGDPDQLSSLKCNVALNLDCAGDHFVSSEFCFFDGKHKRCQGFATLNASVYHPLLRKQMTLATMEAESEDHTNVMLFWNLLNECLRKVSCDGNCKFNPVGLCTDMAGANLAGLSTFELRHDHRNKNARKLDTDSAAEFMTLYDNLLLSATEAAYYESSKAEIEEFYCSKGRAGVFVIPGLVVARKTRFHFLRICTTRRTENELSRGHSHWVGVQGPP</sequence>
<comment type="caution">
    <text evidence="1">The sequence shown here is derived from an EMBL/GenBank/DDBJ whole genome shotgun (WGS) entry which is preliminary data.</text>
</comment>
<name>A0A3M6T933_POCDA</name>
<dbReference type="EMBL" id="RCHS01004067">
    <property type="protein sequence ID" value="RMX37882.1"/>
    <property type="molecule type" value="Genomic_DNA"/>
</dbReference>
<evidence type="ECO:0000313" key="2">
    <source>
        <dbReference type="Proteomes" id="UP000275408"/>
    </source>
</evidence>
<evidence type="ECO:0000313" key="1">
    <source>
        <dbReference type="EMBL" id="RMX37882.1"/>
    </source>
</evidence>
<organism evidence="1 2">
    <name type="scientific">Pocillopora damicornis</name>
    <name type="common">Cauliflower coral</name>
    <name type="synonym">Millepora damicornis</name>
    <dbReference type="NCBI Taxonomy" id="46731"/>
    <lineage>
        <taxon>Eukaryota</taxon>
        <taxon>Metazoa</taxon>
        <taxon>Cnidaria</taxon>
        <taxon>Anthozoa</taxon>
        <taxon>Hexacorallia</taxon>
        <taxon>Scleractinia</taxon>
        <taxon>Astrocoeniina</taxon>
        <taxon>Pocilloporidae</taxon>
        <taxon>Pocillopora</taxon>
    </lineage>
</organism>
<proteinExistence type="predicted"/>
<dbReference type="Proteomes" id="UP000275408">
    <property type="component" value="Unassembled WGS sequence"/>
</dbReference>
<protein>
    <submittedName>
        <fullName evidence="1">Uncharacterized protein</fullName>
    </submittedName>
</protein>
<reference evidence="1 2" key="1">
    <citation type="journal article" date="2018" name="Sci. Rep.">
        <title>Comparative analysis of the Pocillopora damicornis genome highlights role of immune system in coral evolution.</title>
        <authorList>
            <person name="Cunning R."/>
            <person name="Bay R.A."/>
            <person name="Gillette P."/>
            <person name="Baker A.C."/>
            <person name="Traylor-Knowles N."/>
        </authorList>
    </citation>
    <scope>NUCLEOTIDE SEQUENCE [LARGE SCALE GENOMIC DNA]</scope>
    <source>
        <strain evidence="1">RSMAS</strain>
        <tissue evidence="1">Whole animal</tissue>
    </source>
</reference>
<keyword evidence="2" id="KW-1185">Reference proteome</keyword>
<accession>A0A3M6T933</accession>